<evidence type="ECO:0000313" key="4">
    <source>
        <dbReference type="EMBL" id="CEG12430.1"/>
    </source>
</evidence>
<dbReference type="GO" id="GO:0006412">
    <property type="term" value="P:translation"/>
    <property type="evidence" value="ECO:0007669"/>
    <property type="project" value="InterPro"/>
</dbReference>
<dbReference type="InterPro" id="IPR012340">
    <property type="entry name" value="NA-bd_OB-fold"/>
</dbReference>
<keyword evidence="2 4" id="KW-0689">Ribosomal protein</keyword>
<name>A0A098EBM2_9ZZZZ</name>
<evidence type="ECO:0000256" key="1">
    <source>
        <dbReference type="ARBA" id="ARBA00010254"/>
    </source>
</evidence>
<dbReference type="CDD" id="cd00364">
    <property type="entry name" value="Ribosomal_uS17"/>
    <property type="match status" value="1"/>
</dbReference>
<dbReference type="InterPro" id="IPR000266">
    <property type="entry name" value="Ribosomal_uS17"/>
</dbReference>
<dbReference type="Pfam" id="PF00366">
    <property type="entry name" value="Ribosomal_S17"/>
    <property type="match status" value="1"/>
</dbReference>
<proteinExistence type="inferred from homology"/>
<dbReference type="EMBL" id="CCXY01000144">
    <property type="protein sequence ID" value="CEG12430.1"/>
    <property type="molecule type" value="Genomic_DNA"/>
</dbReference>
<dbReference type="SUPFAM" id="SSF50249">
    <property type="entry name" value="Nucleic acid-binding proteins"/>
    <property type="match status" value="1"/>
</dbReference>
<comment type="similarity">
    <text evidence="1">Belongs to the universal ribosomal protein uS17 family.</text>
</comment>
<dbReference type="Gene3D" id="2.40.50.1000">
    <property type="match status" value="1"/>
</dbReference>
<keyword evidence="3" id="KW-0687">Ribonucleoprotein</keyword>
<dbReference type="AlphaFoldDB" id="A0A098EBM2"/>
<evidence type="ECO:0000256" key="3">
    <source>
        <dbReference type="ARBA" id="ARBA00023274"/>
    </source>
</evidence>
<evidence type="ECO:0000313" key="5">
    <source>
        <dbReference type="EMBL" id="CEG13367.1"/>
    </source>
</evidence>
<gene>
    <name evidence="4" type="ORF">MSIBF_A2280011</name>
    <name evidence="5" type="ORF">MSIBF_A3780001</name>
</gene>
<protein>
    <submittedName>
        <fullName evidence="4">30S ribosomal protein S17P</fullName>
    </submittedName>
</protein>
<dbReference type="GO" id="GO:0003735">
    <property type="term" value="F:structural constituent of ribosome"/>
    <property type="evidence" value="ECO:0007669"/>
    <property type="project" value="InterPro"/>
</dbReference>
<dbReference type="PANTHER" id="PTHR10744:SF9">
    <property type="entry name" value="40S RIBOSOMAL PROTEIN S11-RELATED"/>
    <property type="match status" value="1"/>
</dbReference>
<reference evidence="4" key="1">
    <citation type="submission" date="2014-09" db="EMBL/GenBank/DDBJ databases">
        <authorList>
            <person name="Probst J Alexander"/>
        </authorList>
    </citation>
    <scope>NUCLEOTIDE SEQUENCE</scope>
</reference>
<accession>A0A098EBM2</accession>
<dbReference type="GO" id="GO:0022627">
    <property type="term" value="C:cytosolic small ribosomal subunit"/>
    <property type="evidence" value="ECO:0007669"/>
    <property type="project" value="TreeGrafter"/>
</dbReference>
<evidence type="ECO:0000256" key="2">
    <source>
        <dbReference type="ARBA" id="ARBA00022980"/>
    </source>
</evidence>
<sequence>MVEKLSIRGKNIEGVVVGAKAKKVVCIRNDRLVKIRKYERYSKARTKILARVPENLDVKAGDNVKAEECRRTGKNVAFVVTEKLS</sequence>
<dbReference type="EMBL" id="CCXY01000310">
    <property type="protein sequence ID" value="CEG13367.1"/>
    <property type="molecule type" value="Genomic_DNA"/>
</dbReference>
<dbReference type="PANTHER" id="PTHR10744">
    <property type="entry name" value="40S RIBOSOMAL PROTEIN S11 FAMILY MEMBER"/>
    <property type="match status" value="1"/>
</dbReference>
<organism evidence="4">
    <name type="scientific">groundwater metagenome</name>
    <dbReference type="NCBI Taxonomy" id="717931"/>
    <lineage>
        <taxon>unclassified sequences</taxon>
        <taxon>metagenomes</taxon>
        <taxon>ecological metagenomes</taxon>
    </lineage>
</organism>